<name>A0A6G1C8W5_9ORYZ</name>
<dbReference type="EMBL" id="SPHZ02000010">
    <property type="protein sequence ID" value="KAF0896033.1"/>
    <property type="molecule type" value="Genomic_DNA"/>
</dbReference>
<proteinExistence type="predicted"/>
<keyword evidence="2" id="KW-1185">Reference proteome</keyword>
<organism evidence="1 2">
    <name type="scientific">Oryza meyeriana var. granulata</name>
    <dbReference type="NCBI Taxonomy" id="110450"/>
    <lineage>
        <taxon>Eukaryota</taxon>
        <taxon>Viridiplantae</taxon>
        <taxon>Streptophyta</taxon>
        <taxon>Embryophyta</taxon>
        <taxon>Tracheophyta</taxon>
        <taxon>Spermatophyta</taxon>
        <taxon>Magnoliopsida</taxon>
        <taxon>Liliopsida</taxon>
        <taxon>Poales</taxon>
        <taxon>Poaceae</taxon>
        <taxon>BOP clade</taxon>
        <taxon>Oryzoideae</taxon>
        <taxon>Oryzeae</taxon>
        <taxon>Oryzinae</taxon>
        <taxon>Oryza</taxon>
        <taxon>Oryza meyeriana</taxon>
    </lineage>
</organism>
<protein>
    <submittedName>
        <fullName evidence="1">Uncharacterized protein</fullName>
    </submittedName>
</protein>
<evidence type="ECO:0000313" key="1">
    <source>
        <dbReference type="EMBL" id="KAF0896033.1"/>
    </source>
</evidence>
<dbReference type="Proteomes" id="UP000479710">
    <property type="component" value="Unassembled WGS sequence"/>
</dbReference>
<feature type="non-terminal residue" evidence="1">
    <location>
        <position position="141"/>
    </location>
</feature>
<accession>A0A6G1C8W5</accession>
<comment type="caution">
    <text evidence="1">The sequence shown here is derived from an EMBL/GenBank/DDBJ whole genome shotgun (WGS) entry which is preliminary data.</text>
</comment>
<gene>
    <name evidence="1" type="ORF">E2562_018158</name>
</gene>
<reference evidence="1 2" key="1">
    <citation type="submission" date="2019-11" db="EMBL/GenBank/DDBJ databases">
        <title>Whole genome sequence of Oryza granulata.</title>
        <authorList>
            <person name="Li W."/>
        </authorList>
    </citation>
    <scope>NUCLEOTIDE SEQUENCE [LARGE SCALE GENOMIC DNA]</scope>
    <source>
        <strain evidence="2">cv. Menghai</strain>
        <tissue evidence="1">Leaf</tissue>
    </source>
</reference>
<dbReference type="AlphaFoldDB" id="A0A6G1C8W5"/>
<evidence type="ECO:0000313" key="2">
    <source>
        <dbReference type="Proteomes" id="UP000479710"/>
    </source>
</evidence>
<sequence length="141" mass="16495">MKLFGFSQRVVKADPVMQSLQETALAQHVFNEKALEGNFIKIWVYASSRFEPISIAKKMLKSVTDVNYDVDTLDEAHKRLKEKLMGVTDPDEHGRLLSIGMKISEKLMEYRLQRRQLNRDFEQSREKLPEQWLGQSRLLVQ</sequence>